<sequence>MSSDEHQAHISTKGSSALAGIGTNPTGVEPEPIAHVDKGSSALEGVGAIPVDNKQKQENLTQPQPKNATEYVTGALSNAYTTAKDTLGNIIGTNQTSTTTEKAHAQKSDK</sequence>
<keyword evidence="3" id="KW-1185">Reference proteome</keyword>
<feature type="compositionally biased region" description="Polar residues" evidence="1">
    <location>
        <begin position="91"/>
        <end position="100"/>
    </location>
</feature>
<accession>A0A9N9FHM6</accession>
<evidence type="ECO:0000256" key="1">
    <source>
        <dbReference type="SAM" id="MobiDB-lite"/>
    </source>
</evidence>
<dbReference type="EMBL" id="CAJVPQ010001180">
    <property type="protein sequence ID" value="CAG8536833.1"/>
    <property type="molecule type" value="Genomic_DNA"/>
</dbReference>
<reference evidence="2" key="1">
    <citation type="submission" date="2021-06" db="EMBL/GenBank/DDBJ databases">
        <authorList>
            <person name="Kallberg Y."/>
            <person name="Tangrot J."/>
            <person name="Rosling A."/>
        </authorList>
    </citation>
    <scope>NUCLEOTIDE SEQUENCE</scope>
    <source>
        <strain evidence="2">UK204</strain>
    </source>
</reference>
<proteinExistence type="predicted"/>
<evidence type="ECO:0000313" key="2">
    <source>
        <dbReference type="EMBL" id="CAG8536833.1"/>
    </source>
</evidence>
<dbReference type="Proteomes" id="UP000789570">
    <property type="component" value="Unassembled WGS sequence"/>
</dbReference>
<protein>
    <submittedName>
        <fullName evidence="2">2922_t:CDS:1</fullName>
    </submittedName>
</protein>
<gene>
    <name evidence="2" type="ORF">FCALED_LOCUS5446</name>
</gene>
<feature type="region of interest" description="Disordered" evidence="1">
    <location>
        <begin position="90"/>
        <end position="110"/>
    </location>
</feature>
<evidence type="ECO:0000313" key="3">
    <source>
        <dbReference type="Proteomes" id="UP000789570"/>
    </source>
</evidence>
<dbReference type="AlphaFoldDB" id="A0A9N9FHM6"/>
<dbReference type="OrthoDB" id="2410411at2759"/>
<name>A0A9N9FHM6_9GLOM</name>
<organism evidence="2 3">
    <name type="scientific">Funneliformis caledonium</name>
    <dbReference type="NCBI Taxonomy" id="1117310"/>
    <lineage>
        <taxon>Eukaryota</taxon>
        <taxon>Fungi</taxon>
        <taxon>Fungi incertae sedis</taxon>
        <taxon>Mucoromycota</taxon>
        <taxon>Glomeromycotina</taxon>
        <taxon>Glomeromycetes</taxon>
        <taxon>Glomerales</taxon>
        <taxon>Glomeraceae</taxon>
        <taxon>Funneliformis</taxon>
    </lineage>
</organism>
<feature type="compositionally biased region" description="Basic and acidic residues" evidence="1">
    <location>
        <begin position="101"/>
        <end position="110"/>
    </location>
</feature>
<feature type="region of interest" description="Disordered" evidence="1">
    <location>
        <begin position="1"/>
        <end position="34"/>
    </location>
</feature>
<comment type="caution">
    <text evidence="2">The sequence shown here is derived from an EMBL/GenBank/DDBJ whole genome shotgun (WGS) entry which is preliminary data.</text>
</comment>